<dbReference type="EMBL" id="GBXM01070989">
    <property type="protein sequence ID" value="JAH37588.1"/>
    <property type="molecule type" value="Transcribed_RNA"/>
</dbReference>
<evidence type="ECO:0000313" key="1">
    <source>
        <dbReference type="EMBL" id="JAH37588.1"/>
    </source>
</evidence>
<proteinExistence type="predicted"/>
<accession>A0A0E9SAN0</accession>
<sequence length="14" mass="1490">MLHCSSAPFLSSLP</sequence>
<name>A0A0E9SAN0_ANGAN</name>
<organism evidence="1">
    <name type="scientific">Anguilla anguilla</name>
    <name type="common">European freshwater eel</name>
    <name type="synonym">Muraena anguilla</name>
    <dbReference type="NCBI Taxonomy" id="7936"/>
    <lineage>
        <taxon>Eukaryota</taxon>
        <taxon>Metazoa</taxon>
        <taxon>Chordata</taxon>
        <taxon>Craniata</taxon>
        <taxon>Vertebrata</taxon>
        <taxon>Euteleostomi</taxon>
        <taxon>Actinopterygii</taxon>
        <taxon>Neopterygii</taxon>
        <taxon>Teleostei</taxon>
        <taxon>Anguilliformes</taxon>
        <taxon>Anguillidae</taxon>
        <taxon>Anguilla</taxon>
    </lineage>
</organism>
<reference evidence="1" key="2">
    <citation type="journal article" date="2015" name="Fish Shellfish Immunol.">
        <title>Early steps in the European eel (Anguilla anguilla)-Vibrio vulnificus interaction in the gills: Role of the RtxA13 toxin.</title>
        <authorList>
            <person name="Callol A."/>
            <person name="Pajuelo D."/>
            <person name="Ebbesson L."/>
            <person name="Teles M."/>
            <person name="MacKenzie S."/>
            <person name="Amaro C."/>
        </authorList>
    </citation>
    <scope>NUCLEOTIDE SEQUENCE</scope>
</reference>
<protein>
    <submittedName>
        <fullName evidence="1">Uncharacterized protein</fullName>
    </submittedName>
</protein>
<reference evidence="1" key="1">
    <citation type="submission" date="2014-11" db="EMBL/GenBank/DDBJ databases">
        <authorList>
            <person name="Amaro Gonzalez C."/>
        </authorList>
    </citation>
    <scope>NUCLEOTIDE SEQUENCE</scope>
</reference>